<dbReference type="Proteomes" id="UP000612585">
    <property type="component" value="Unassembled WGS sequence"/>
</dbReference>
<reference evidence="2" key="1">
    <citation type="submission" date="2021-01" db="EMBL/GenBank/DDBJ databases">
        <title>Whole genome shotgun sequence of Virgisporangium aurantiacum NBRC 16421.</title>
        <authorList>
            <person name="Komaki H."/>
            <person name="Tamura T."/>
        </authorList>
    </citation>
    <scope>NUCLEOTIDE SEQUENCE</scope>
    <source>
        <strain evidence="2">NBRC 16421</strain>
    </source>
</reference>
<dbReference type="AlphaFoldDB" id="A0A8J3ZKD8"/>
<proteinExistence type="predicted"/>
<accession>A0A8J3ZKD8</accession>
<sequence>MTEPATYELFRAATRSAIHLELRDSYTPEDPSWRDWREGRRFDPAERYRTWFDLISATTARGVSVHRARIVAEPVTDYIRFEHDLTPGLNLAAGEQVRWLSRRRAADLLVPGCDFWAFDDSVVVFNHFDGNGDWVNEERRDDSALAHRLATAFAAIWERATPHNQYRLD</sequence>
<dbReference type="EMBL" id="BOPG01000088">
    <property type="protein sequence ID" value="GIJ63098.1"/>
    <property type="molecule type" value="Genomic_DNA"/>
</dbReference>
<dbReference type="RefSeq" id="WP_239152704.1">
    <property type="nucleotide sequence ID" value="NZ_BOPG01000088.1"/>
</dbReference>
<evidence type="ECO:0000259" key="1">
    <source>
        <dbReference type="Pfam" id="PF21806"/>
    </source>
</evidence>
<dbReference type="Pfam" id="PF21806">
    <property type="entry name" value="DUF6879"/>
    <property type="match status" value="1"/>
</dbReference>
<protein>
    <recommendedName>
        <fullName evidence="1">DUF6879 domain-containing protein</fullName>
    </recommendedName>
</protein>
<comment type="caution">
    <text evidence="2">The sequence shown here is derived from an EMBL/GenBank/DDBJ whole genome shotgun (WGS) entry which is preliminary data.</text>
</comment>
<dbReference type="InterPro" id="IPR049244">
    <property type="entry name" value="DUF6879"/>
</dbReference>
<feature type="domain" description="DUF6879" evidence="1">
    <location>
        <begin position="7"/>
        <end position="167"/>
    </location>
</feature>
<evidence type="ECO:0000313" key="3">
    <source>
        <dbReference type="Proteomes" id="UP000612585"/>
    </source>
</evidence>
<evidence type="ECO:0000313" key="2">
    <source>
        <dbReference type="EMBL" id="GIJ63098.1"/>
    </source>
</evidence>
<organism evidence="2 3">
    <name type="scientific">Virgisporangium aurantiacum</name>
    <dbReference type="NCBI Taxonomy" id="175570"/>
    <lineage>
        <taxon>Bacteria</taxon>
        <taxon>Bacillati</taxon>
        <taxon>Actinomycetota</taxon>
        <taxon>Actinomycetes</taxon>
        <taxon>Micromonosporales</taxon>
        <taxon>Micromonosporaceae</taxon>
        <taxon>Virgisporangium</taxon>
    </lineage>
</organism>
<gene>
    <name evidence="2" type="ORF">Vau01_106140</name>
</gene>
<keyword evidence="3" id="KW-1185">Reference proteome</keyword>
<name>A0A8J3ZKD8_9ACTN</name>